<evidence type="ECO:0000313" key="8">
    <source>
        <dbReference type="EMBL" id="KAE9403123.1"/>
    </source>
</evidence>
<dbReference type="InterPro" id="IPR050538">
    <property type="entry name" value="MAP_kinase_kinase_kinase"/>
</dbReference>
<dbReference type="PANTHER" id="PTHR48016:SF48">
    <property type="entry name" value="SERINE_THREONINE-PROTEIN KINASE BCK1_SLK1_SSP31"/>
    <property type="match status" value="1"/>
</dbReference>
<dbReference type="InterPro" id="IPR000719">
    <property type="entry name" value="Prot_kinase_dom"/>
</dbReference>
<proteinExistence type="inferred from homology"/>
<dbReference type="GO" id="GO:0004709">
    <property type="term" value="F:MAP kinase kinase kinase activity"/>
    <property type="evidence" value="ECO:0007669"/>
    <property type="project" value="UniProtKB-ARBA"/>
</dbReference>
<feature type="region of interest" description="Disordered" evidence="6">
    <location>
        <begin position="135"/>
        <end position="160"/>
    </location>
</feature>
<accession>A0A6A4HZB6</accession>
<sequence length="435" mass="48112">MHSESVIPTFGSPPERNLRNEGAEEWRVPAGSPDNEEGSRTLPEDIYEKLNQYFPEQDLDKPFIEGSSISMTATGDVDPGPGAPPPGTENDLSKDTGVAQSSRGDWDRTTGSSERDRSGIRAKNLIHIVTEEHKKRIDETSLASPNASNPLPKSGTSTPEPTIFEWVRGELIGKGPYGRVYLALNTTTGEMMAVKQVEIAQTRTMVVSALKSESEILKDLDHPNIVQYLGFEETPSNLNIFLEYIPGGSIASLLLKHGKFPENVTKPFTSQILSGLEYLHSKGIMHRDIRADHILVEMNGVCKISSYGISKRITADEGSATPMQGTVFWMAPEVINPQGKVYNSKIDIWSVGCVVLEMWGGTRPWSGEEMLAVLFKLWSSKLPPPVPEGLILSELADDFRRKCFAINPDERPSAAELRRHEYLELPSGWVFDGFT</sequence>
<keyword evidence="3" id="KW-0547">Nucleotide-binding</keyword>
<dbReference type="Pfam" id="PF00069">
    <property type="entry name" value="Pkinase"/>
    <property type="match status" value="1"/>
</dbReference>
<dbReference type="GO" id="GO:0005524">
    <property type="term" value="F:ATP binding"/>
    <property type="evidence" value="ECO:0007669"/>
    <property type="project" value="UniProtKB-KW"/>
</dbReference>
<feature type="compositionally biased region" description="Basic and acidic residues" evidence="6">
    <location>
        <begin position="16"/>
        <end position="27"/>
    </location>
</feature>
<feature type="compositionally biased region" description="Polar residues" evidence="6">
    <location>
        <begin position="141"/>
        <end position="160"/>
    </location>
</feature>
<evidence type="ECO:0000313" key="9">
    <source>
        <dbReference type="Proteomes" id="UP000799118"/>
    </source>
</evidence>
<evidence type="ECO:0000256" key="2">
    <source>
        <dbReference type="ARBA" id="ARBA00022679"/>
    </source>
</evidence>
<feature type="compositionally biased region" description="Basic and acidic residues" evidence="6">
    <location>
        <begin position="104"/>
        <end position="119"/>
    </location>
</feature>
<evidence type="ECO:0000256" key="5">
    <source>
        <dbReference type="ARBA" id="ARBA00022840"/>
    </source>
</evidence>
<dbReference type="Gene3D" id="1.10.510.10">
    <property type="entry name" value="Transferase(Phosphotransferase) domain 1"/>
    <property type="match status" value="1"/>
</dbReference>
<dbReference type="PANTHER" id="PTHR48016">
    <property type="entry name" value="MAP KINASE KINASE KINASE SSK2-RELATED-RELATED"/>
    <property type="match status" value="1"/>
</dbReference>
<dbReference type="SUPFAM" id="SSF56112">
    <property type="entry name" value="Protein kinase-like (PK-like)"/>
    <property type="match status" value="1"/>
</dbReference>
<organism evidence="8 9">
    <name type="scientific">Gymnopus androsaceus JB14</name>
    <dbReference type="NCBI Taxonomy" id="1447944"/>
    <lineage>
        <taxon>Eukaryota</taxon>
        <taxon>Fungi</taxon>
        <taxon>Dikarya</taxon>
        <taxon>Basidiomycota</taxon>
        <taxon>Agaricomycotina</taxon>
        <taxon>Agaricomycetes</taxon>
        <taxon>Agaricomycetidae</taxon>
        <taxon>Agaricales</taxon>
        <taxon>Marasmiineae</taxon>
        <taxon>Omphalotaceae</taxon>
        <taxon>Gymnopus</taxon>
    </lineage>
</organism>
<dbReference type="GO" id="GO:0000196">
    <property type="term" value="P:cell integrity MAPK cascade"/>
    <property type="evidence" value="ECO:0007669"/>
    <property type="project" value="UniProtKB-ARBA"/>
</dbReference>
<reference evidence="8" key="1">
    <citation type="journal article" date="2019" name="Environ. Microbiol.">
        <title>Fungal ecological strategies reflected in gene transcription - a case study of two litter decomposers.</title>
        <authorList>
            <person name="Barbi F."/>
            <person name="Kohler A."/>
            <person name="Barry K."/>
            <person name="Baskaran P."/>
            <person name="Daum C."/>
            <person name="Fauchery L."/>
            <person name="Ihrmark K."/>
            <person name="Kuo A."/>
            <person name="LaButti K."/>
            <person name="Lipzen A."/>
            <person name="Morin E."/>
            <person name="Grigoriev I.V."/>
            <person name="Henrissat B."/>
            <person name="Lindahl B."/>
            <person name="Martin F."/>
        </authorList>
    </citation>
    <scope>NUCLEOTIDE SEQUENCE</scope>
    <source>
        <strain evidence="8">JB14</strain>
    </source>
</reference>
<name>A0A6A4HZB6_9AGAR</name>
<dbReference type="AlphaFoldDB" id="A0A6A4HZB6"/>
<dbReference type="InterPro" id="IPR011009">
    <property type="entry name" value="Kinase-like_dom_sf"/>
</dbReference>
<evidence type="ECO:0000259" key="7">
    <source>
        <dbReference type="PROSITE" id="PS50011"/>
    </source>
</evidence>
<dbReference type="Proteomes" id="UP000799118">
    <property type="component" value="Unassembled WGS sequence"/>
</dbReference>
<dbReference type="EMBL" id="ML769428">
    <property type="protein sequence ID" value="KAE9403123.1"/>
    <property type="molecule type" value="Genomic_DNA"/>
</dbReference>
<dbReference type="OrthoDB" id="266718at2759"/>
<feature type="region of interest" description="Disordered" evidence="6">
    <location>
        <begin position="1"/>
        <end position="121"/>
    </location>
</feature>
<keyword evidence="9" id="KW-1185">Reference proteome</keyword>
<evidence type="ECO:0000256" key="6">
    <source>
        <dbReference type="SAM" id="MobiDB-lite"/>
    </source>
</evidence>
<keyword evidence="5" id="KW-0067">ATP-binding</keyword>
<comment type="similarity">
    <text evidence="1">Belongs to the protein kinase superfamily. STE Ser/Thr protein kinase family. MAP kinase kinase kinase subfamily.</text>
</comment>
<evidence type="ECO:0000256" key="4">
    <source>
        <dbReference type="ARBA" id="ARBA00022777"/>
    </source>
</evidence>
<evidence type="ECO:0000256" key="3">
    <source>
        <dbReference type="ARBA" id="ARBA00022741"/>
    </source>
</evidence>
<feature type="compositionally biased region" description="Basic and acidic residues" evidence="6">
    <location>
        <begin position="37"/>
        <end position="48"/>
    </location>
</feature>
<dbReference type="FunFam" id="1.10.510.10:FF:000182">
    <property type="entry name" value="MAP kinase kinase kinase mkh1"/>
    <property type="match status" value="1"/>
</dbReference>
<evidence type="ECO:0000256" key="1">
    <source>
        <dbReference type="ARBA" id="ARBA00006529"/>
    </source>
</evidence>
<gene>
    <name evidence="8" type="ORF">BT96DRAFT_917739</name>
</gene>
<dbReference type="FunFam" id="3.30.200.20:FF:000387">
    <property type="entry name" value="Serine/threonine-protein kinase STE11"/>
    <property type="match status" value="1"/>
</dbReference>
<feature type="domain" description="Protein kinase" evidence="7">
    <location>
        <begin position="166"/>
        <end position="423"/>
    </location>
</feature>
<keyword evidence="4 8" id="KW-0418">Kinase</keyword>
<protein>
    <submittedName>
        <fullName evidence="8">Kinase-like protein</fullName>
    </submittedName>
</protein>
<dbReference type="PROSITE" id="PS50011">
    <property type="entry name" value="PROTEIN_KINASE_DOM"/>
    <property type="match status" value="1"/>
</dbReference>
<keyword evidence="2" id="KW-0808">Transferase</keyword>